<dbReference type="EMBL" id="ABCS01000031">
    <property type="protein sequence ID" value="EDM78366.1"/>
    <property type="molecule type" value="Genomic_DNA"/>
</dbReference>
<dbReference type="STRING" id="391625.PPSIR1_05941"/>
<name>A6G6R3_9BACT</name>
<keyword evidence="2" id="KW-0812">Transmembrane</keyword>
<dbReference type="AlphaFoldDB" id="A6G6R3"/>
<reference evidence="3 4" key="1">
    <citation type="submission" date="2007-06" db="EMBL/GenBank/DDBJ databases">
        <authorList>
            <person name="Shimkets L."/>
            <person name="Ferriera S."/>
            <person name="Johnson J."/>
            <person name="Kravitz S."/>
            <person name="Beeson K."/>
            <person name="Sutton G."/>
            <person name="Rogers Y.-H."/>
            <person name="Friedman R."/>
            <person name="Frazier M."/>
            <person name="Venter J.C."/>
        </authorList>
    </citation>
    <scope>NUCLEOTIDE SEQUENCE [LARGE SCALE GENOMIC DNA]</scope>
    <source>
        <strain evidence="3 4">SIR-1</strain>
    </source>
</reference>
<keyword evidence="4" id="KW-1185">Reference proteome</keyword>
<feature type="compositionally biased region" description="Low complexity" evidence="1">
    <location>
        <begin position="612"/>
        <end position="623"/>
    </location>
</feature>
<keyword evidence="2" id="KW-0472">Membrane</keyword>
<dbReference type="Proteomes" id="UP000005801">
    <property type="component" value="Unassembled WGS sequence"/>
</dbReference>
<sequence>MLLRPDATYLNHANRHLPIFPPGTDWLHFESKLPGKEVFADSILDPAVGLSGELGLRTFASADWKNWISTSQISLFEIGTRIGVPAIKGAPLGRTVAQVYSSVGSVIDIFQHVDDGTELVTELLKNAGVQALQQIAGQTNMIGQTVAQVIAAAVWAADVVAAHRASELAKDVALPPLQSEEPATDTWQVNRVMEVIRQRGHGGVVFPDGKVEAASNADYTSLYLPAYEPRVAWKFQHRANGIAAQQGDPGRARGPRGETQYRFDVGDGSNFGFMPGTRTMLRVLQASYRFYQTPRGTPVDRYSLRCKGVDKPCYMRAEAFDGRRDCRMCVKAESVWPTQGLGWAYAGAPLNVTTPGENVGAFYPSTNKLLAGLLESIAQPGPLLYTIDVEAIDRAWKSCFEQFWLFVQSEWTRVRAPGWRGLLSRLATLMTAYETNGELHVGGRHPAMPTALIANPREGHFQLSFSESIYSQLIKPFCKTVGAMQLQGLDNLDVAYIPPGAGALYHGDGRVRRNRLGDAFTEARGALVQSTKRVLVDLRQVADPEMRQALEQAGVKVSNVNPLLQGSPGLGHEVLRPKLKPPRAIKPPRVASGSPLDSAVSLARSKPPRQVGEGSPSETSELLETSKAVGPGAIAGGAFALTAAGLWGLHQLEKHKRRP</sequence>
<gene>
    <name evidence="3" type="ORF">PPSIR1_05941</name>
</gene>
<dbReference type="OrthoDB" id="5527105at2"/>
<proteinExistence type="predicted"/>
<feature type="transmembrane region" description="Helical" evidence="2">
    <location>
        <begin position="628"/>
        <end position="649"/>
    </location>
</feature>
<dbReference type="RefSeq" id="WP_006972412.1">
    <property type="nucleotide sequence ID" value="NZ_ABCS01000031.1"/>
</dbReference>
<keyword evidence="2" id="KW-1133">Transmembrane helix</keyword>
<organism evidence="3 4">
    <name type="scientific">Plesiocystis pacifica SIR-1</name>
    <dbReference type="NCBI Taxonomy" id="391625"/>
    <lineage>
        <taxon>Bacteria</taxon>
        <taxon>Pseudomonadati</taxon>
        <taxon>Myxococcota</taxon>
        <taxon>Polyangia</taxon>
        <taxon>Nannocystales</taxon>
        <taxon>Nannocystaceae</taxon>
        <taxon>Plesiocystis</taxon>
    </lineage>
</organism>
<evidence type="ECO:0000256" key="1">
    <source>
        <dbReference type="SAM" id="MobiDB-lite"/>
    </source>
</evidence>
<protein>
    <submittedName>
        <fullName evidence="3">Uncharacterized protein</fullName>
    </submittedName>
</protein>
<evidence type="ECO:0000256" key="2">
    <source>
        <dbReference type="SAM" id="Phobius"/>
    </source>
</evidence>
<evidence type="ECO:0000313" key="4">
    <source>
        <dbReference type="Proteomes" id="UP000005801"/>
    </source>
</evidence>
<comment type="caution">
    <text evidence="3">The sequence shown here is derived from an EMBL/GenBank/DDBJ whole genome shotgun (WGS) entry which is preliminary data.</text>
</comment>
<evidence type="ECO:0000313" key="3">
    <source>
        <dbReference type="EMBL" id="EDM78366.1"/>
    </source>
</evidence>
<feature type="region of interest" description="Disordered" evidence="1">
    <location>
        <begin position="566"/>
        <end position="623"/>
    </location>
</feature>
<accession>A6G6R3</accession>